<gene>
    <name evidence="2" type="ORF">NEDG_00706</name>
</gene>
<dbReference type="GeneID" id="93647056"/>
<comment type="caution">
    <text evidence="2">The sequence shown here is derived from an EMBL/GenBank/DDBJ whole genome shotgun (WGS) entry which is preliminary data.</text>
</comment>
<proteinExistence type="predicted"/>
<evidence type="ECO:0000256" key="1">
    <source>
        <dbReference type="SAM" id="MobiDB-lite"/>
    </source>
</evidence>
<dbReference type="AlphaFoldDB" id="A0A177EC90"/>
<name>A0A177EC90_9MICR</name>
<organism evidence="2 3">
    <name type="scientific">Nematocida displodere</name>
    <dbReference type="NCBI Taxonomy" id="1805483"/>
    <lineage>
        <taxon>Eukaryota</taxon>
        <taxon>Fungi</taxon>
        <taxon>Fungi incertae sedis</taxon>
        <taxon>Microsporidia</taxon>
        <taxon>Nematocida</taxon>
    </lineage>
</organism>
<feature type="compositionally biased region" description="Basic and acidic residues" evidence="1">
    <location>
        <begin position="1"/>
        <end position="22"/>
    </location>
</feature>
<reference evidence="2 3" key="1">
    <citation type="submission" date="2016-02" db="EMBL/GenBank/DDBJ databases">
        <title>Discovery of a natural microsporidian pathogen with a broad tissue tropism in Caenorhabditis elegans.</title>
        <authorList>
            <person name="Luallen R.J."/>
            <person name="Reinke A.W."/>
            <person name="Tong L."/>
            <person name="Botts M.R."/>
            <person name="Felix M.-A."/>
            <person name="Troemel E.R."/>
        </authorList>
    </citation>
    <scope>NUCLEOTIDE SEQUENCE [LARGE SCALE GENOMIC DNA]</scope>
    <source>
        <strain evidence="2 3">JUm2807</strain>
    </source>
</reference>
<dbReference type="EMBL" id="LTDL01000040">
    <property type="protein sequence ID" value="OAG29573.1"/>
    <property type="molecule type" value="Genomic_DNA"/>
</dbReference>
<protein>
    <submittedName>
        <fullName evidence="2">Uncharacterized protein</fullName>
    </submittedName>
</protein>
<evidence type="ECO:0000313" key="3">
    <source>
        <dbReference type="Proteomes" id="UP000185944"/>
    </source>
</evidence>
<feature type="region of interest" description="Disordered" evidence="1">
    <location>
        <begin position="1"/>
        <end position="35"/>
    </location>
</feature>
<keyword evidence="3" id="KW-1185">Reference proteome</keyword>
<dbReference type="OrthoDB" id="2188116at2759"/>
<dbReference type="VEuPathDB" id="MicrosporidiaDB:NEDG_00706"/>
<sequence length="341" mass="39457">MDTPEESARHEEVAPKERHHESLGQFTPLSSPRHHLEDLSEYTQREEILKSLEEDFRRGLREVALARGTQPTAEQVEERIFSEVFLLRRGSGRWEGVRSAYIHSQPVITSGAEGFYPTERGLAFRVYLKEVIVYFNVCRSYLITLSEKGSLKIYGIGKECLLDKRWESSNSLFLFLFRSKSFTSSVADVLTTTLLLLYSKHIKEIEKVFEEFVIFSKASSATRAFFCNGYICFVYSFGDMGVFDESLREIPLGINSTQILSSILKEDSSFSERQNFLIRKEVTIHLDLVTIKVSPYRVKLIYAKKTIYEEIPFKKIDQAIYTEGCLFLREKSFIHIITLKE</sequence>
<accession>A0A177EC90</accession>
<dbReference type="Proteomes" id="UP000185944">
    <property type="component" value="Unassembled WGS sequence"/>
</dbReference>
<evidence type="ECO:0000313" key="2">
    <source>
        <dbReference type="EMBL" id="OAG29573.1"/>
    </source>
</evidence>
<dbReference type="RefSeq" id="XP_067544221.1">
    <property type="nucleotide sequence ID" value="XM_067688124.1"/>
</dbReference>